<dbReference type="EMBL" id="QJVD01000013">
    <property type="protein sequence ID" value="PYI66752.1"/>
    <property type="molecule type" value="Genomic_DNA"/>
</dbReference>
<proteinExistence type="predicted"/>
<feature type="transmembrane region" description="Helical" evidence="1">
    <location>
        <begin position="60"/>
        <end position="82"/>
    </location>
</feature>
<evidence type="ECO:0000313" key="4">
    <source>
        <dbReference type="Proteomes" id="UP000247832"/>
    </source>
</evidence>
<feature type="transmembrane region" description="Helical" evidence="1">
    <location>
        <begin position="31"/>
        <end position="53"/>
    </location>
</feature>
<reference evidence="3 4" key="1">
    <citation type="submission" date="2018-05" db="EMBL/GenBank/DDBJ databases">
        <title>Genetic diversity of glacier-inhabiting Cryobacterium bacteria in China and description of Cryobacterium mengkeensis sp. nov. and Arthrobacter glacialis sp. nov.</title>
        <authorList>
            <person name="Liu Q."/>
            <person name="Xin Y.-H."/>
        </authorList>
    </citation>
    <scope>NUCLEOTIDE SEQUENCE [LARGE SCALE GENOMIC DNA]</scope>
    <source>
        <strain evidence="3 4">LI2</strain>
    </source>
</reference>
<dbReference type="OrthoDB" id="9805171at2"/>
<accession>A0A2V5L7R7</accession>
<dbReference type="PANTHER" id="PTHR45277">
    <property type="entry name" value="EXPRESSED PROTEIN"/>
    <property type="match status" value="1"/>
</dbReference>
<dbReference type="InterPro" id="IPR013216">
    <property type="entry name" value="Methyltransf_11"/>
</dbReference>
<gene>
    <name evidence="3" type="ORF">CVV68_13170</name>
</gene>
<sequence>MSQSSSGIPRSSPTVSGPARPLGSYGIDAPWVPWLWTGIGVVFLVIGVLDVLGSAPSPSWYINLVLAFGGAVIWFAGSAIYFHASLRGKFVVWAELLDGLALQGTENVLDLGCGHGAVTILAAQRVPHGTVAGIDLWRSIDQSGNSAEATAANLELNGVADRVHLDTGDMTALPYPDESFDLVTASVAIHNIPSKEGRAKAVTEAVRVLRPGGRVLIADIRRVPDYAATLRSLGAAVEQQRSAGWRIWWTGPWMATTILQATK</sequence>
<evidence type="ECO:0000313" key="3">
    <source>
        <dbReference type="EMBL" id="PYI66752.1"/>
    </source>
</evidence>
<dbReference type="InterPro" id="IPR029063">
    <property type="entry name" value="SAM-dependent_MTases_sf"/>
</dbReference>
<dbReference type="GO" id="GO:0032259">
    <property type="term" value="P:methylation"/>
    <property type="evidence" value="ECO:0007669"/>
    <property type="project" value="UniProtKB-KW"/>
</dbReference>
<keyword evidence="3" id="KW-0808">Transferase</keyword>
<keyword evidence="1" id="KW-0472">Membrane</keyword>
<dbReference type="RefSeq" id="WP_110501469.1">
    <property type="nucleotide sequence ID" value="NZ_QJVD01000013.1"/>
</dbReference>
<dbReference type="PANTHER" id="PTHR45277:SF1">
    <property type="entry name" value="EXPRESSED PROTEIN"/>
    <property type="match status" value="1"/>
</dbReference>
<comment type="caution">
    <text evidence="3">The sequence shown here is derived from an EMBL/GenBank/DDBJ whole genome shotgun (WGS) entry which is preliminary data.</text>
</comment>
<dbReference type="SUPFAM" id="SSF53335">
    <property type="entry name" value="S-adenosyl-L-methionine-dependent methyltransferases"/>
    <property type="match status" value="1"/>
</dbReference>
<name>A0A2V5L7R7_9MICC</name>
<keyword evidence="1" id="KW-0812">Transmembrane</keyword>
<dbReference type="AlphaFoldDB" id="A0A2V5L7R7"/>
<keyword evidence="3" id="KW-0489">Methyltransferase</keyword>
<feature type="domain" description="Methyltransferase type 11" evidence="2">
    <location>
        <begin position="109"/>
        <end position="217"/>
    </location>
</feature>
<dbReference type="GO" id="GO:0008757">
    <property type="term" value="F:S-adenosylmethionine-dependent methyltransferase activity"/>
    <property type="evidence" value="ECO:0007669"/>
    <property type="project" value="InterPro"/>
</dbReference>
<dbReference type="Gene3D" id="3.40.50.150">
    <property type="entry name" value="Vaccinia Virus protein VP39"/>
    <property type="match status" value="1"/>
</dbReference>
<protein>
    <submittedName>
        <fullName evidence="3">SAM-dependent methyltransferase</fullName>
    </submittedName>
</protein>
<dbReference type="Pfam" id="PF08241">
    <property type="entry name" value="Methyltransf_11"/>
    <property type="match status" value="1"/>
</dbReference>
<dbReference type="Proteomes" id="UP000247832">
    <property type="component" value="Unassembled WGS sequence"/>
</dbReference>
<evidence type="ECO:0000256" key="1">
    <source>
        <dbReference type="SAM" id="Phobius"/>
    </source>
</evidence>
<organism evidence="3 4">
    <name type="scientific">Arthrobacter livingstonensis</name>
    <dbReference type="NCBI Taxonomy" id="670078"/>
    <lineage>
        <taxon>Bacteria</taxon>
        <taxon>Bacillati</taxon>
        <taxon>Actinomycetota</taxon>
        <taxon>Actinomycetes</taxon>
        <taxon>Micrococcales</taxon>
        <taxon>Micrococcaceae</taxon>
        <taxon>Arthrobacter</taxon>
    </lineage>
</organism>
<dbReference type="CDD" id="cd02440">
    <property type="entry name" value="AdoMet_MTases"/>
    <property type="match status" value="1"/>
</dbReference>
<evidence type="ECO:0000259" key="2">
    <source>
        <dbReference type="Pfam" id="PF08241"/>
    </source>
</evidence>
<keyword evidence="1" id="KW-1133">Transmembrane helix</keyword>
<keyword evidence="4" id="KW-1185">Reference proteome</keyword>